<evidence type="ECO:0000313" key="4">
    <source>
        <dbReference type="Proteomes" id="UP001642484"/>
    </source>
</evidence>
<sequence length="182" mass="19815">MAEPLLLLLRVVCRLWDAPSVAIVVWTLVAVSSFAVLIQHQRLVEASHEDWAHPSLAGRAMLRVSSTSRRVFDTRNRKSGFDLAIGPDDLHGTSSVVPRAVTLKYPESKAQLHGGRTQGGSVRLGGTNQDRRQHLEASKGRDVPSDLAREPGLSEGHGGEWPRARHARSSLRALAKRAGLGL</sequence>
<proteinExistence type="predicted"/>
<feature type="transmembrane region" description="Helical" evidence="2">
    <location>
        <begin position="20"/>
        <end position="38"/>
    </location>
</feature>
<keyword evidence="2" id="KW-0472">Membrane</keyword>
<keyword evidence="2" id="KW-0812">Transmembrane</keyword>
<evidence type="ECO:0000256" key="2">
    <source>
        <dbReference type="SAM" id="Phobius"/>
    </source>
</evidence>
<protein>
    <submittedName>
        <fullName evidence="3">Uncharacterized protein</fullName>
    </submittedName>
</protein>
<feature type="region of interest" description="Disordered" evidence="1">
    <location>
        <begin position="108"/>
        <end position="167"/>
    </location>
</feature>
<name>A0ABP0KJ94_9DINO</name>
<feature type="compositionally biased region" description="Basic and acidic residues" evidence="1">
    <location>
        <begin position="129"/>
        <end position="149"/>
    </location>
</feature>
<keyword evidence="4" id="KW-1185">Reference proteome</keyword>
<accession>A0ABP0KJ94</accession>
<dbReference type="EMBL" id="CAXAMN010008890">
    <property type="protein sequence ID" value="CAK9026909.1"/>
    <property type="molecule type" value="Genomic_DNA"/>
</dbReference>
<keyword evidence="2" id="KW-1133">Transmembrane helix</keyword>
<organism evidence="3 4">
    <name type="scientific">Durusdinium trenchii</name>
    <dbReference type="NCBI Taxonomy" id="1381693"/>
    <lineage>
        <taxon>Eukaryota</taxon>
        <taxon>Sar</taxon>
        <taxon>Alveolata</taxon>
        <taxon>Dinophyceae</taxon>
        <taxon>Suessiales</taxon>
        <taxon>Symbiodiniaceae</taxon>
        <taxon>Durusdinium</taxon>
    </lineage>
</organism>
<evidence type="ECO:0000256" key="1">
    <source>
        <dbReference type="SAM" id="MobiDB-lite"/>
    </source>
</evidence>
<reference evidence="3 4" key="1">
    <citation type="submission" date="2024-02" db="EMBL/GenBank/DDBJ databases">
        <authorList>
            <person name="Chen Y."/>
            <person name="Shah S."/>
            <person name="Dougan E. K."/>
            <person name="Thang M."/>
            <person name="Chan C."/>
        </authorList>
    </citation>
    <scope>NUCLEOTIDE SEQUENCE [LARGE SCALE GENOMIC DNA]</scope>
</reference>
<dbReference type="Proteomes" id="UP001642484">
    <property type="component" value="Unassembled WGS sequence"/>
</dbReference>
<gene>
    <name evidence="3" type="ORF">CCMP2556_LOCUS16553</name>
</gene>
<evidence type="ECO:0000313" key="3">
    <source>
        <dbReference type="EMBL" id="CAK9026909.1"/>
    </source>
</evidence>
<comment type="caution">
    <text evidence="3">The sequence shown here is derived from an EMBL/GenBank/DDBJ whole genome shotgun (WGS) entry which is preliminary data.</text>
</comment>